<feature type="domain" description="ABC transporter" evidence="3">
    <location>
        <begin position="22"/>
        <end position="71"/>
    </location>
</feature>
<dbReference type="GO" id="GO:0016887">
    <property type="term" value="F:ATP hydrolysis activity"/>
    <property type="evidence" value="ECO:0007669"/>
    <property type="project" value="InterPro"/>
</dbReference>
<dbReference type="PANTHER" id="PTHR43335">
    <property type="entry name" value="ABC TRANSPORTER, ATP-BINDING PROTEIN"/>
    <property type="match status" value="1"/>
</dbReference>
<evidence type="ECO:0000313" key="4">
    <source>
        <dbReference type="EMBL" id="KKK86468.1"/>
    </source>
</evidence>
<accession>A0A0F8YYI6</accession>
<comment type="similarity">
    <text evidence="1">Belongs to the ABC transporter superfamily.</text>
</comment>
<dbReference type="Pfam" id="PF00005">
    <property type="entry name" value="ABC_tran"/>
    <property type="match status" value="1"/>
</dbReference>
<proteinExistence type="inferred from homology"/>
<protein>
    <recommendedName>
        <fullName evidence="3">ABC transporter domain-containing protein</fullName>
    </recommendedName>
</protein>
<keyword evidence="2" id="KW-0813">Transport</keyword>
<gene>
    <name evidence="4" type="ORF">LCGC14_2762940</name>
</gene>
<dbReference type="SUPFAM" id="SSF52540">
    <property type="entry name" value="P-loop containing nucleoside triphosphate hydrolases"/>
    <property type="match status" value="2"/>
</dbReference>
<name>A0A0F8YYI6_9ZZZZ</name>
<dbReference type="InterPro" id="IPR027417">
    <property type="entry name" value="P-loop_NTPase"/>
</dbReference>
<dbReference type="GO" id="GO:0005524">
    <property type="term" value="F:ATP binding"/>
    <property type="evidence" value="ECO:0007669"/>
    <property type="project" value="InterPro"/>
</dbReference>
<organism evidence="4">
    <name type="scientific">marine sediment metagenome</name>
    <dbReference type="NCBI Taxonomy" id="412755"/>
    <lineage>
        <taxon>unclassified sequences</taxon>
        <taxon>metagenomes</taxon>
        <taxon>ecological metagenomes</taxon>
    </lineage>
</organism>
<comment type="caution">
    <text evidence="4">The sequence shown here is derived from an EMBL/GenBank/DDBJ whole genome shotgun (WGS) entry which is preliminary data.</text>
</comment>
<dbReference type="EMBL" id="LAZR01050831">
    <property type="protein sequence ID" value="KKK86468.1"/>
    <property type="molecule type" value="Genomic_DNA"/>
</dbReference>
<dbReference type="InterPro" id="IPR003439">
    <property type="entry name" value="ABC_transporter-like_ATP-bd"/>
</dbReference>
<reference evidence="4" key="1">
    <citation type="journal article" date="2015" name="Nature">
        <title>Complex archaea that bridge the gap between prokaryotes and eukaryotes.</title>
        <authorList>
            <person name="Spang A."/>
            <person name="Saw J.H."/>
            <person name="Jorgensen S.L."/>
            <person name="Zaremba-Niedzwiedzka K."/>
            <person name="Martijn J."/>
            <person name="Lind A.E."/>
            <person name="van Eijk R."/>
            <person name="Schleper C."/>
            <person name="Guy L."/>
            <person name="Ettema T.J."/>
        </authorList>
    </citation>
    <scope>NUCLEOTIDE SEQUENCE</scope>
</reference>
<dbReference type="Gene3D" id="3.40.50.300">
    <property type="entry name" value="P-loop containing nucleotide triphosphate hydrolases"/>
    <property type="match status" value="1"/>
</dbReference>
<evidence type="ECO:0000259" key="3">
    <source>
        <dbReference type="Pfam" id="PF00005"/>
    </source>
</evidence>
<dbReference type="PANTHER" id="PTHR43335:SF4">
    <property type="entry name" value="ABC TRANSPORTER, ATP-BINDING PROTEIN"/>
    <property type="match status" value="1"/>
</dbReference>
<sequence>MPEAVVSLRGLTKRFGDFTAVSGLDLDAYAGEVLALLGPNGAGKTTTMRMLMGILQPSAGEATVKGLSCFRDRPEVMRHVEHPETPPRLRSVGLQGVRYQPFAVQRPHGAPDPHEALPERPRVIVEHPVPEPGVVISFRQRARAAAAIQIRARGVVRTVLDPHAGVRAVQLRKHVDLTQVDSCDLFMA</sequence>
<evidence type="ECO:0000256" key="2">
    <source>
        <dbReference type="ARBA" id="ARBA00022448"/>
    </source>
</evidence>
<dbReference type="AlphaFoldDB" id="A0A0F8YYI6"/>
<evidence type="ECO:0000256" key="1">
    <source>
        <dbReference type="ARBA" id="ARBA00005417"/>
    </source>
</evidence>